<dbReference type="PANTHER" id="PTHR30482">
    <property type="entry name" value="HIGH-AFFINITY BRANCHED-CHAIN AMINO ACID TRANSPORT SYSTEM PERMEASE"/>
    <property type="match status" value="1"/>
</dbReference>
<evidence type="ECO:0000256" key="4">
    <source>
        <dbReference type="ARBA" id="ARBA00022989"/>
    </source>
</evidence>
<dbReference type="Pfam" id="PF02653">
    <property type="entry name" value="BPD_transp_2"/>
    <property type="match status" value="1"/>
</dbReference>
<feature type="transmembrane region" description="Helical" evidence="6">
    <location>
        <begin position="27"/>
        <end position="49"/>
    </location>
</feature>
<organism evidence="7 8">
    <name type="scientific">Phreatobacter oligotrophus</name>
    <dbReference type="NCBI Taxonomy" id="1122261"/>
    <lineage>
        <taxon>Bacteria</taxon>
        <taxon>Pseudomonadati</taxon>
        <taxon>Pseudomonadota</taxon>
        <taxon>Alphaproteobacteria</taxon>
        <taxon>Hyphomicrobiales</taxon>
        <taxon>Phreatobacteraceae</taxon>
        <taxon>Phreatobacter</taxon>
    </lineage>
</organism>
<evidence type="ECO:0000313" key="8">
    <source>
        <dbReference type="Proteomes" id="UP000241808"/>
    </source>
</evidence>
<feature type="transmembrane region" description="Helical" evidence="6">
    <location>
        <begin position="56"/>
        <end position="83"/>
    </location>
</feature>
<gene>
    <name evidence="7" type="ORF">C8P69_105338</name>
</gene>
<feature type="transmembrane region" description="Helical" evidence="6">
    <location>
        <begin position="130"/>
        <end position="151"/>
    </location>
</feature>
<dbReference type="EMBL" id="PZZL01000005">
    <property type="protein sequence ID" value="PTM55185.1"/>
    <property type="molecule type" value="Genomic_DNA"/>
</dbReference>
<keyword evidence="2" id="KW-1003">Cell membrane</keyword>
<dbReference type="RefSeq" id="WP_108178020.1">
    <property type="nucleotide sequence ID" value="NZ_JAIESU010000018.1"/>
</dbReference>
<dbReference type="CDD" id="cd06581">
    <property type="entry name" value="TM_PBP1_LivM_like"/>
    <property type="match status" value="1"/>
</dbReference>
<dbReference type="GO" id="GO:0015658">
    <property type="term" value="F:branched-chain amino acid transmembrane transporter activity"/>
    <property type="evidence" value="ECO:0007669"/>
    <property type="project" value="InterPro"/>
</dbReference>
<protein>
    <submittedName>
        <fullName evidence="7">Amino acid/amide ABC transporter membrane protein 2 (HAAT family)</fullName>
    </submittedName>
</protein>
<dbReference type="InterPro" id="IPR001851">
    <property type="entry name" value="ABC_transp_permease"/>
</dbReference>
<feature type="transmembrane region" description="Helical" evidence="6">
    <location>
        <begin position="103"/>
        <end position="123"/>
    </location>
</feature>
<sequence length="359" mass="38732">MFYRDAGQYKTSYAADMAIFPLRQDRVGIAVILLIAYLGVPLLAGDFAISTVMLPLMALVPAVIGLNILTGYTGLISLGSAGFMGVGAYACYKLTTLFPEVNILVWILCSGFFSAAIGVVFGLPSLRIKGLYLAVATLAAQFFLQWCFVRIPWLYNYNASGAIEVPLRTLFGIPITGPTAEVEVKYLVALTFVVILAWFASNLVHGRIGRSWMAVRDMDIAAELMGIRLLPTKLLAFAVSSFYCGVSGALFVFIYLGGAEAGTEFSIRLSFLILFAVIIGGLGSIIGSFFGAAFIVGLPTVLKFGLPTIGIPITGAVAEKVVLMIIGALTIFLLIVEPHGLARLWQIAKQKLRVWPYPY</sequence>
<proteinExistence type="predicted"/>
<evidence type="ECO:0000256" key="2">
    <source>
        <dbReference type="ARBA" id="ARBA00022475"/>
    </source>
</evidence>
<evidence type="ECO:0000256" key="1">
    <source>
        <dbReference type="ARBA" id="ARBA00004651"/>
    </source>
</evidence>
<dbReference type="AlphaFoldDB" id="A0A2T4Z336"/>
<dbReference type="InterPro" id="IPR043428">
    <property type="entry name" value="LivM-like"/>
</dbReference>
<evidence type="ECO:0000256" key="5">
    <source>
        <dbReference type="ARBA" id="ARBA00023136"/>
    </source>
</evidence>
<keyword evidence="8" id="KW-1185">Reference proteome</keyword>
<comment type="subcellular location">
    <subcellularLocation>
        <location evidence="1">Cell membrane</location>
        <topology evidence="1">Multi-pass membrane protein</topology>
    </subcellularLocation>
</comment>
<dbReference type="GO" id="GO:0005886">
    <property type="term" value="C:plasma membrane"/>
    <property type="evidence" value="ECO:0007669"/>
    <property type="project" value="UniProtKB-SubCell"/>
</dbReference>
<comment type="caution">
    <text evidence="7">The sequence shown here is derived from an EMBL/GenBank/DDBJ whole genome shotgun (WGS) entry which is preliminary data.</text>
</comment>
<evidence type="ECO:0000256" key="6">
    <source>
        <dbReference type="SAM" id="Phobius"/>
    </source>
</evidence>
<reference evidence="7 8" key="1">
    <citation type="submission" date="2018-04" db="EMBL/GenBank/DDBJ databases">
        <title>Genomic Encyclopedia of Archaeal and Bacterial Type Strains, Phase II (KMG-II): from individual species to whole genera.</title>
        <authorList>
            <person name="Goeker M."/>
        </authorList>
    </citation>
    <scope>NUCLEOTIDE SEQUENCE [LARGE SCALE GENOMIC DNA]</scope>
    <source>
        <strain evidence="7 8">DSM 25521</strain>
    </source>
</reference>
<keyword evidence="5 6" id="KW-0472">Membrane</keyword>
<dbReference type="OrthoDB" id="9814461at2"/>
<evidence type="ECO:0000313" key="7">
    <source>
        <dbReference type="EMBL" id="PTM55185.1"/>
    </source>
</evidence>
<dbReference type="PANTHER" id="PTHR30482:SF5">
    <property type="entry name" value="ABC TRANSPORTER PERMEASE PROTEIN"/>
    <property type="match status" value="1"/>
</dbReference>
<keyword evidence="4 6" id="KW-1133">Transmembrane helix</keyword>
<feature type="transmembrane region" description="Helical" evidence="6">
    <location>
        <begin position="186"/>
        <end position="204"/>
    </location>
</feature>
<evidence type="ECO:0000256" key="3">
    <source>
        <dbReference type="ARBA" id="ARBA00022692"/>
    </source>
</evidence>
<feature type="transmembrane region" description="Helical" evidence="6">
    <location>
        <begin position="234"/>
        <end position="257"/>
    </location>
</feature>
<name>A0A2T4Z336_9HYPH</name>
<feature type="transmembrane region" description="Helical" evidence="6">
    <location>
        <begin position="317"/>
        <end position="336"/>
    </location>
</feature>
<dbReference type="Proteomes" id="UP000241808">
    <property type="component" value="Unassembled WGS sequence"/>
</dbReference>
<keyword evidence="3 6" id="KW-0812">Transmembrane</keyword>
<feature type="transmembrane region" description="Helical" evidence="6">
    <location>
        <begin position="269"/>
        <end position="296"/>
    </location>
</feature>
<accession>A0A2T4Z336</accession>